<evidence type="ECO:0000256" key="4">
    <source>
        <dbReference type="ARBA" id="ARBA00022825"/>
    </source>
</evidence>
<gene>
    <name evidence="6" type="ORF">AN926_07055</name>
</gene>
<dbReference type="InterPro" id="IPR029045">
    <property type="entry name" value="ClpP/crotonase-like_dom_sf"/>
</dbReference>
<dbReference type="EMBL" id="LJJR01000018">
    <property type="protein sequence ID" value="KPD30343.1"/>
    <property type="molecule type" value="Genomic_DNA"/>
</dbReference>
<evidence type="ECO:0000256" key="2">
    <source>
        <dbReference type="ARBA" id="ARBA00022670"/>
    </source>
</evidence>
<protein>
    <submittedName>
        <fullName evidence="6">Endopeptidase IV</fullName>
    </submittedName>
</protein>
<keyword evidence="3" id="KW-0378">Hydrolase</keyword>
<keyword evidence="4" id="KW-0720">Serine protease</keyword>
<organism evidence="6 7">
    <name type="scientific">Thermus scotoductus</name>
    <dbReference type="NCBI Taxonomy" id="37636"/>
    <lineage>
        <taxon>Bacteria</taxon>
        <taxon>Thermotogati</taxon>
        <taxon>Deinococcota</taxon>
        <taxon>Deinococci</taxon>
        <taxon>Thermales</taxon>
        <taxon>Thermaceae</taxon>
        <taxon>Thermus</taxon>
    </lineage>
</organism>
<dbReference type="PANTHER" id="PTHR42987:SF4">
    <property type="entry name" value="PROTEASE SOHB-RELATED"/>
    <property type="match status" value="1"/>
</dbReference>
<name>A0A0N0ZP91_THESC</name>
<dbReference type="InterPro" id="IPR002142">
    <property type="entry name" value="Peptidase_S49"/>
</dbReference>
<feature type="domain" description="Peptidase S49" evidence="5">
    <location>
        <begin position="105"/>
        <end position="255"/>
    </location>
</feature>
<dbReference type="Gene3D" id="3.90.226.10">
    <property type="entry name" value="2-enoyl-CoA Hydratase, Chain A, domain 1"/>
    <property type="match status" value="1"/>
</dbReference>
<evidence type="ECO:0000256" key="1">
    <source>
        <dbReference type="ARBA" id="ARBA00008683"/>
    </source>
</evidence>
<comment type="caution">
    <text evidence="6">The sequence shown here is derived from an EMBL/GenBank/DDBJ whole genome shotgun (WGS) entry which is preliminary data.</text>
</comment>
<dbReference type="PANTHER" id="PTHR42987">
    <property type="entry name" value="PEPTIDASE S49"/>
    <property type="match status" value="1"/>
</dbReference>
<dbReference type="InterPro" id="IPR004635">
    <property type="entry name" value="Pept_S49_SppA"/>
</dbReference>
<dbReference type="AlphaFoldDB" id="A0A0N0ZP91"/>
<reference evidence="6 7" key="1">
    <citation type="submission" date="2015-09" db="EMBL/GenBank/DDBJ databases">
        <title>Draft genome sequence of Thermus scotoductus strain K1 isolated from a geothermal spring in Nagorno-Karabakh, Armenia.</title>
        <authorList>
            <person name="Saghatelyan A."/>
            <person name="Poghosyan L."/>
            <person name="Panosyan H."/>
            <person name="Birkeland N.-K."/>
        </authorList>
    </citation>
    <scope>NUCLEOTIDE SEQUENCE [LARGE SCALE GENOMIC DNA]</scope>
    <source>
        <strain evidence="6 7">K1</strain>
    </source>
</reference>
<dbReference type="SUPFAM" id="SSF52096">
    <property type="entry name" value="ClpP/crotonase"/>
    <property type="match status" value="1"/>
</dbReference>
<accession>A0A0N0ZP91</accession>
<evidence type="ECO:0000313" key="6">
    <source>
        <dbReference type="EMBL" id="KPD30343.1"/>
    </source>
</evidence>
<dbReference type="PATRIC" id="fig|37636.3.peg.481"/>
<dbReference type="GO" id="GO:0006508">
    <property type="term" value="P:proteolysis"/>
    <property type="evidence" value="ECO:0007669"/>
    <property type="project" value="UniProtKB-KW"/>
</dbReference>
<dbReference type="GO" id="GO:0008236">
    <property type="term" value="F:serine-type peptidase activity"/>
    <property type="evidence" value="ECO:0007669"/>
    <property type="project" value="UniProtKB-KW"/>
</dbReference>
<keyword evidence="2" id="KW-0645">Protease</keyword>
<sequence length="310" mass="33780">MNRKRWLALLLFMAVALLVVGLGRLIQSQETGHPWREATLYGRGEKVVLLEVVGSIPMGKDLEDLLSKIRQAREDQDIRAAVLFVDSPGGSVTETEAIHRALKDLAREKPLVAAFGTVAASGGYYVATAAREIFTPATAVTGSIGVIATLPQVQGLLAKLGVQVEVLKEGRLKGMGSGLRPLTPEERTLIQGYMREAYELFVARVAEGRHLPKDKVRQLADGRIYSGTQAIALGLADREGYLEDAAKRAAELAGLEGFRLVRYVKPKGLLDGLLGEEFPLGLSSETEQLVSLLGQNRFRLEYRYLGGGLW</sequence>
<evidence type="ECO:0000256" key="3">
    <source>
        <dbReference type="ARBA" id="ARBA00022801"/>
    </source>
</evidence>
<dbReference type="InterPro" id="IPR047272">
    <property type="entry name" value="S49_SppA_C"/>
</dbReference>
<evidence type="ECO:0000313" key="7">
    <source>
        <dbReference type="Proteomes" id="UP000053099"/>
    </source>
</evidence>
<evidence type="ECO:0000259" key="5">
    <source>
        <dbReference type="Pfam" id="PF01343"/>
    </source>
</evidence>
<dbReference type="Gene3D" id="6.20.330.10">
    <property type="match status" value="1"/>
</dbReference>
<dbReference type="Proteomes" id="UP000053099">
    <property type="component" value="Unassembled WGS sequence"/>
</dbReference>
<dbReference type="NCBIfam" id="TIGR00706">
    <property type="entry name" value="SppA_dom"/>
    <property type="match status" value="1"/>
</dbReference>
<comment type="similarity">
    <text evidence="1">Belongs to the peptidase S49 family.</text>
</comment>
<dbReference type="CDD" id="cd07023">
    <property type="entry name" value="S49_Sppa_N_C"/>
    <property type="match status" value="1"/>
</dbReference>
<dbReference type="Pfam" id="PF01343">
    <property type="entry name" value="Peptidase_S49"/>
    <property type="match status" value="1"/>
</dbReference>
<proteinExistence type="inferred from homology"/>